<dbReference type="Proteomes" id="UP000215453">
    <property type="component" value="Chromosome 15"/>
</dbReference>
<protein>
    <submittedName>
        <fullName evidence="1">Uncharacterized protein</fullName>
    </submittedName>
</protein>
<dbReference type="AlphaFoldDB" id="A0A1Y6M2S1"/>
<evidence type="ECO:0000313" key="1">
    <source>
        <dbReference type="EMBL" id="SMY30189.1"/>
    </source>
</evidence>
<evidence type="ECO:0000313" key="2">
    <source>
        <dbReference type="Proteomes" id="UP000215453"/>
    </source>
</evidence>
<name>A0A1Y6M2S1_ZYMTR</name>
<sequence>MPRFAAEGWACPNTCPNTLHATNKKATDEDHTDSGVDLAGELRTLLTLLNRSTTVSQLGAAELAHTTTRIQKSALRSKRCRFHAVPLRQSPTWMTTWNLWTTGSSPASTGGNSIALNYELDHFDNTLSSIFTSQADALTQLGKVGKSDGNACITDDGPERVTLDRGLLRMEDVKLVCGQFSRIPQRGNKIGHAAACGSAGNEKVKDLMEKP</sequence>
<dbReference type="EMBL" id="LT882690">
    <property type="protein sequence ID" value="SMY30189.1"/>
    <property type="molecule type" value="Genomic_DNA"/>
</dbReference>
<reference evidence="1 2" key="1">
    <citation type="submission" date="2016-10" db="EMBL/GenBank/DDBJ databases">
        <authorList>
            <person name="Varghese N."/>
        </authorList>
    </citation>
    <scope>NUCLEOTIDE SEQUENCE [LARGE SCALE GENOMIC DNA]</scope>
</reference>
<gene>
    <name evidence="1" type="ORF">ZT1A5_G11639</name>
</gene>
<organism evidence="1 2">
    <name type="scientific">Zymoseptoria tritici ST99CH_1A5</name>
    <dbReference type="NCBI Taxonomy" id="1276529"/>
    <lineage>
        <taxon>Eukaryota</taxon>
        <taxon>Fungi</taxon>
        <taxon>Dikarya</taxon>
        <taxon>Ascomycota</taxon>
        <taxon>Pezizomycotina</taxon>
        <taxon>Dothideomycetes</taxon>
        <taxon>Dothideomycetidae</taxon>
        <taxon>Mycosphaerellales</taxon>
        <taxon>Mycosphaerellaceae</taxon>
        <taxon>Zymoseptoria</taxon>
    </lineage>
</organism>
<accession>A0A1Y6M2S1</accession>
<proteinExistence type="predicted"/>